<evidence type="ECO:0000313" key="3">
    <source>
        <dbReference type="Proteomes" id="UP000826012"/>
    </source>
</evidence>
<keyword evidence="1" id="KW-0472">Membrane</keyword>
<accession>A0ABM7SM68</accession>
<evidence type="ECO:0000313" key="2">
    <source>
        <dbReference type="EMBL" id="BCZ20782.1"/>
    </source>
</evidence>
<reference evidence="2 3" key="1">
    <citation type="submission" date="2021-07" db="EMBL/GenBank/DDBJ databases">
        <title>Complete genome sequence of nontuberculous Mycobacterium sp. TY59.</title>
        <authorList>
            <person name="Fukushima K."/>
        </authorList>
    </citation>
    <scope>NUCLEOTIDE SEQUENCE [LARGE SCALE GENOMIC DNA]</scope>
    <source>
        <strain evidence="2 3">TY59</strain>
    </source>
</reference>
<dbReference type="Proteomes" id="UP000826012">
    <property type="component" value="Chromosome"/>
</dbReference>
<name>A0ABM7SM68_9MYCO</name>
<keyword evidence="3" id="KW-1185">Reference proteome</keyword>
<protein>
    <recommendedName>
        <fullName evidence="4">Acyltransferase</fullName>
    </recommendedName>
</protein>
<feature type="transmembrane region" description="Helical" evidence="1">
    <location>
        <begin position="33"/>
        <end position="54"/>
    </location>
</feature>
<keyword evidence="1" id="KW-0812">Transmembrane</keyword>
<gene>
    <name evidence="2" type="ORF">MTY59_06370</name>
</gene>
<dbReference type="EMBL" id="AP024828">
    <property type="protein sequence ID" value="BCZ20782.1"/>
    <property type="molecule type" value="Genomic_DNA"/>
</dbReference>
<evidence type="ECO:0008006" key="4">
    <source>
        <dbReference type="Google" id="ProtNLM"/>
    </source>
</evidence>
<organism evidence="2 3">
    <name type="scientific">Mycobacterium senriense</name>
    <dbReference type="NCBI Taxonomy" id="2775496"/>
    <lineage>
        <taxon>Bacteria</taxon>
        <taxon>Bacillati</taxon>
        <taxon>Actinomycetota</taxon>
        <taxon>Actinomycetes</taxon>
        <taxon>Mycobacteriales</taxon>
        <taxon>Mycobacteriaceae</taxon>
        <taxon>Mycobacterium</taxon>
        <taxon>Mycobacterium avium complex (MAC)</taxon>
    </lineage>
</organism>
<proteinExistence type="predicted"/>
<sequence length="86" mass="9236">MPADTGLSYGVYIYAFPAQQLLAVGGLAHLQPIVLFLAAAIAALPLAAASWFLIERPSLSLKRRLKRQWSGPLEAESVHQAPTTPP</sequence>
<keyword evidence="1" id="KW-1133">Transmembrane helix</keyword>
<evidence type="ECO:0000256" key="1">
    <source>
        <dbReference type="SAM" id="Phobius"/>
    </source>
</evidence>